<dbReference type="EMBL" id="FXAG01000017">
    <property type="protein sequence ID" value="SMF38709.1"/>
    <property type="molecule type" value="Genomic_DNA"/>
</dbReference>
<evidence type="ECO:0000256" key="6">
    <source>
        <dbReference type="PROSITE-ProRule" id="PRU00278"/>
    </source>
</evidence>
<evidence type="ECO:0000256" key="5">
    <source>
        <dbReference type="ARBA" id="ARBA00023235"/>
    </source>
</evidence>
<dbReference type="PROSITE" id="PS01096">
    <property type="entry name" value="PPIC_PPIASE_1"/>
    <property type="match status" value="1"/>
</dbReference>
<comment type="catalytic activity">
    <reaction evidence="1">
        <text>[protein]-peptidylproline (omega=180) = [protein]-peptidylproline (omega=0)</text>
        <dbReference type="Rhea" id="RHEA:16237"/>
        <dbReference type="Rhea" id="RHEA-COMP:10747"/>
        <dbReference type="Rhea" id="RHEA-COMP:10748"/>
        <dbReference type="ChEBI" id="CHEBI:83833"/>
        <dbReference type="ChEBI" id="CHEBI:83834"/>
        <dbReference type="EC" id="5.2.1.8"/>
    </reaction>
</comment>
<evidence type="ECO:0000313" key="9">
    <source>
        <dbReference type="Proteomes" id="UP000192920"/>
    </source>
</evidence>
<evidence type="ECO:0000256" key="3">
    <source>
        <dbReference type="ARBA" id="ARBA00013194"/>
    </source>
</evidence>
<name>A0A1Y6C041_9NEIS</name>
<keyword evidence="9" id="KW-1185">Reference proteome</keyword>
<dbReference type="InterPro" id="IPR050245">
    <property type="entry name" value="PrsA_foldase"/>
</dbReference>
<protein>
    <recommendedName>
        <fullName evidence="3">peptidylprolyl isomerase</fullName>
        <ecNumber evidence="3">5.2.1.8</ecNumber>
    </recommendedName>
</protein>
<keyword evidence="5 6" id="KW-0413">Isomerase</keyword>
<dbReference type="SUPFAM" id="SSF54534">
    <property type="entry name" value="FKBP-like"/>
    <property type="match status" value="1"/>
</dbReference>
<dbReference type="InterPro" id="IPR000297">
    <property type="entry name" value="PPIase_PpiC"/>
</dbReference>
<accession>A0A1Y6C041</accession>
<dbReference type="InterPro" id="IPR023058">
    <property type="entry name" value="PPIase_PpiC_CS"/>
</dbReference>
<evidence type="ECO:0000256" key="1">
    <source>
        <dbReference type="ARBA" id="ARBA00000971"/>
    </source>
</evidence>
<evidence type="ECO:0000259" key="7">
    <source>
        <dbReference type="PROSITE" id="PS50198"/>
    </source>
</evidence>
<dbReference type="Gene3D" id="1.10.8.1040">
    <property type="match status" value="1"/>
</dbReference>
<dbReference type="SUPFAM" id="SSF109998">
    <property type="entry name" value="Triger factor/SurA peptide-binding domain-like"/>
    <property type="match status" value="1"/>
</dbReference>
<dbReference type="RefSeq" id="WP_085277057.1">
    <property type="nucleotide sequence ID" value="NZ_FXAG01000017.1"/>
</dbReference>
<dbReference type="GO" id="GO:0003755">
    <property type="term" value="F:peptidyl-prolyl cis-trans isomerase activity"/>
    <property type="evidence" value="ECO:0007669"/>
    <property type="project" value="UniProtKB-KW"/>
</dbReference>
<dbReference type="PANTHER" id="PTHR47245">
    <property type="entry name" value="PEPTIDYLPROLYL ISOMERASE"/>
    <property type="match status" value="1"/>
</dbReference>
<gene>
    <name evidence="8" type="ORF">SAMN02745746_02922</name>
</gene>
<dbReference type="Gene3D" id="3.10.50.40">
    <property type="match status" value="1"/>
</dbReference>
<dbReference type="AlphaFoldDB" id="A0A1Y6C041"/>
<dbReference type="EC" id="5.2.1.8" evidence="3"/>
<dbReference type="Pfam" id="PF13616">
    <property type="entry name" value="Rotamase_3"/>
    <property type="match status" value="1"/>
</dbReference>
<keyword evidence="4 6" id="KW-0697">Rotamase</keyword>
<dbReference type="Proteomes" id="UP000192920">
    <property type="component" value="Unassembled WGS sequence"/>
</dbReference>
<dbReference type="STRING" id="1123014.SAMN02745746_02922"/>
<evidence type="ECO:0000313" key="8">
    <source>
        <dbReference type="EMBL" id="SMF38709.1"/>
    </source>
</evidence>
<evidence type="ECO:0000256" key="4">
    <source>
        <dbReference type="ARBA" id="ARBA00023110"/>
    </source>
</evidence>
<organism evidence="8 9">
    <name type="scientific">Pseudogulbenkiania subflava DSM 22618</name>
    <dbReference type="NCBI Taxonomy" id="1123014"/>
    <lineage>
        <taxon>Bacteria</taxon>
        <taxon>Pseudomonadati</taxon>
        <taxon>Pseudomonadota</taxon>
        <taxon>Betaproteobacteria</taxon>
        <taxon>Neisseriales</taxon>
        <taxon>Chromobacteriaceae</taxon>
        <taxon>Pseudogulbenkiania</taxon>
    </lineage>
</organism>
<reference evidence="9" key="1">
    <citation type="submission" date="2017-04" db="EMBL/GenBank/DDBJ databases">
        <authorList>
            <person name="Varghese N."/>
            <person name="Submissions S."/>
        </authorList>
    </citation>
    <scope>NUCLEOTIDE SEQUENCE [LARGE SCALE GENOMIC DNA]</scope>
    <source>
        <strain evidence="9">DSM 22618</strain>
    </source>
</reference>
<sequence length="245" mass="26478">MAITVNGVEITEAMVQAELANQADAPSPRDAAIQQLILHELLLQKAKASGLDTSNEGQAIGALLDKELAFSPVDEATCLAFYNEHPEQFRQGESATASHILFPLGQGDELANMLAKAKAEGVLAEVQANPSRFADLAREHSTCPSGKQGGDLGQFGRGQMVPEFEQAVFSTEAGQITPNLVQTQFGYHIIQVNALQTGGQISFEDIKERLGQYLNEMAGRQAMHEYLSKLVEEAKIEGYSMSAQQ</sequence>
<feature type="domain" description="PpiC" evidence="7">
    <location>
        <begin position="92"/>
        <end position="194"/>
    </location>
</feature>
<proteinExistence type="inferred from homology"/>
<dbReference type="PANTHER" id="PTHR47245:SF2">
    <property type="entry name" value="PEPTIDYL-PROLYL CIS-TRANS ISOMERASE HP_0175-RELATED"/>
    <property type="match status" value="1"/>
</dbReference>
<comment type="similarity">
    <text evidence="2">Belongs to the PpiC/parvulin rotamase family.</text>
</comment>
<dbReference type="InterPro" id="IPR027304">
    <property type="entry name" value="Trigger_fact/SurA_dom_sf"/>
</dbReference>
<dbReference type="InterPro" id="IPR046357">
    <property type="entry name" value="PPIase_dom_sf"/>
</dbReference>
<dbReference type="PROSITE" id="PS50198">
    <property type="entry name" value="PPIC_PPIASE_2"/>
    <property type="match status" value="1"/>
</dbReference>
<evidence type="ECO:0000256" key="2">
    <source>
        <dbReference type="ARBA" id="ARBA00007656"/>
    </source>
</evidence>